<organism evidence="1 2">
    <name type="scientific">Gossypium stocksii</name>
    <dbReference type="NCBI Taxonomy" id="47602"/>
    <lineage>
        <taxon>Eukaryota</taxon>
        <taxon>Viridiplantae</taxon>
        <taxon>Streptophyta</taxon>
        <taxon>Embryophyta</taxon>
        <taxon>Tracheophyta</taxon>
        <taxon>Spermatophyta</taxon>
        <taxon>Magnoliopsida</taxon>
        <taxon>eudicotyledons</taxon>
        <taxon>Gunneridae</taxon>
        <taxon>Pentapetalae</taxon>
        <taxon>rosids</taxon>
        <taxon>malvids</taxon>
        <taxon>Malvales</taxon>
        <taxon>Malvaceae</taxon>
        <taxon>Malvoideae</taxon>
        <taxon>Gossypium</taxon>
    </lineage>
</organism>
<name>A0A9D4AL82_9ROSI</name>
<dbReference type="OrthoDB" id="10513133at2759"/>
<dbReference type="Proteomes" id="UP000828251">
    <property type="component" value="Unassembled WGS sequence"/>
</dbReference>
<dbReference type="EMBL" id="JAIQCV010000001">
    <property type="protein sequence ID" value="KAH1129229.1"/>
    <property type="molecule type" value="Genomic_DNA"/>
</dbReference>
<dbReference type="AlphaFoldDB" id="A0A9D4AL82"/>
<reference evidence="1 2" key="1">
    <citation type="journal article" date="2021" name="Plant Biotechnol. J.">
        <title>Multi-omics assisted identification of the key and species-specific regulatory components of drought-tolerant mechanisms in Gossypium stocksii.</title>
        <authorList>
            <person name="Yu D."/>
            <person name="Ke L."/>
            <person name="Zhang D."/>
            <person name="Wu Y."/>
            <person name="Sun Y."/>
            <person name="Mei J."/>
            <person name="Sun J."/>
            <person name="Sun Y."/>
        </authorList>
    </citation>
    <scope>NUCLEOTIDE SEQUENCE [LARGE SCALE GENOMIC DNA]</scope>
    <source>
        <strain evidence="2">cv. E1</strain>
        <tissue evidence="1">Leaf</tissue>
    </source>
</reference>
<proteinExistence type="predicted"/>
<keyword evidence="2" id="KW-1185">Reference proteome</keyword>
<evidence type="ECO:0000313" key="2">
    <source>
        <dbReference type="Proteomes" id="UP000828251"/>
    </source>
</evidence>
<evidence type="ECO:0000313" key="1">
    <source>
        <dbReference type="EMBL" id="KAH1129229.1"/>
    </source>
</evidence>
<accession>A0A9D4AL82</accession>
<sequence>MEEPRSVSPRVQQKKVSLAALLSGDPNIQAHIEYLTQCMVTLESVVTHYAERYGLEMPLRPQPRPSWHAPIGVDPTIPP</sequence>
<comment type="caution">
    <text evidence="1">The sequence shown here is derived from an EMBL/GenBank/DDBJ whole genome shotgun (WGS) entry which is preliminary data.</text>
</comment>
<protein>
    <submittedName>
        <fullName evidence="1">Uncharacterized protein</fullName>
    </submittedName>
</protein>
<gene>
    <name evidence="1" type="ORF">J1N35_000607</name>
</gene>